<dbReference type="SUPFAM" id="SSF56672">
    <property type="entry name" value="DNA/RNA polymerases"/>
    <property type="match status" value="1"/>
</dbReference>
<comment type="caution">
    <text evidence="4">The sequence shown here is derived from an EMBL/GenBank/DDBJ whole genome shotgun (WGS) entry which is preliminary data.</text>
</comment>
<dbReference type="AlphaFoldDB" id="A0A081PEB9"/>
<feature type="domain" description="UmuC" evidence="3">
    <location>
        <begin position="10"/>
        <end position="149"/>
    </location>
</feature>
<keyword evidence="5" id="KW-1185">Reference proteome</keyword>
<comment type="similarity">
    <text evidence="1">Belongs to the DNA polymerase type-Y family.</text>
</comment>
<keyword evidence="2" id="KW-0227">DNA damage</keyword>
<dbReference type="eggNOG" id="COG0389">
    <property type="taxonomic scope" value="Bacteria"/>
</dbReference>
<dbReference type="InterPro" id="IPR050356">
    <property type="entry name" value="SulA_CellDiv_inhibitor"/>
</dbReference>
<dbReference type="RefSeq" id="WP_037442943.1">
    <property type="nucleotide sequence ID" value="NZ_JNFF01000088.1"/>
</dbReference>
<sequence length="499" mass="56870">MGKRFINIWFHHLMTDWFVRHNPGLQDEPFVLVAPDRGRVIIKAASPAAGVLGIEPGMVVADARAILPSLQVFNEETSRKDKLLNELAEWCIRYTPIVALDTSDGLILDISGCAHLWGGERQYLKEIIAKLKSFGYQVRAAIADTIGACWAIARYGRLTAIIEPGMQAEALLPLPPVALRLDTNVLERMHKLGFYQIRSFVSMPHNALKRRFGPILLEKLAQALGEVEETIQPIRPVQPYQERLPSLEPIRTAAGIEIALKDLLEALCIRLLQEGKGLRKAIFKGCRVDGKMQQIEIGTNHPTRNVSHLFKLFELKINTIRPGLGLELFLLEAPVVEILSMEQETLWNITKGSANKVVMNLLDRIGVRVGINAIHRYLPDEHHWPERSVRLAASLQEKNPLIWRTDLPRPVCLLPLPERIEVTAPIPDYPPMLFRYKGKVHKVRKADGPERIEQEWWLEQGLHRDYYCVEDDTGARYWLFRLGNYGEDKPEWFVHGFFA</sequence>
<gene>
    <name evidence="4" type="ORF">N180_14115</name>
</gene>
<reference evidence="4 5" key="1">
    <citation type="journal article" date="1992" name="Int. J. Syst. Bacteriol.">
        <title>Sphingobacterium antarcticus sp. nov. a Psychrotrophic Bacterium from the Soils of Schirmacher Oasis, Antarctica.</title>
        <authorList>
            <person name="Shivaji S."/>
            <person name="Ray M.K."/>
            <person name="Rao N.S."/>
            <person name="Saiserr L."/>
            <person name="Jagannadham M.V."/>
            <person name="Kumar G.S."/>
            <person name="Reddy G."/>
            <person name="Bhargava P.M."/>
        </authorList>
    </citation>
    <scope>NUCLEOTIDE SEQUENCE [LARGE SCALE GENOMIC DNA]</scope>
    <source>
        <strain evidence="4 5">4BY</strain>
    </source>
</reference>
<proteinExistence type="inferred from homology"/>
<dbReference type="GO" id="GO:0016740">
    <property type="term" value="F:transferase activity"/>
    <property type="evidence" value="ECO:0007669"/>
    <property type="project" value="UniProtKB-KW"/>
</dbReference>
<protein>
    <submittedName>
        <fullName evidence="4">Nucleotidyltransferase</fullName>
    </submittedName>
</protein>
<accession>A0A081PEB9</accession>
<keyword evidence="4" id="KW-0808">Transferase</keyword>
<dbReference type="Gene3D" id="3.30.70.270">
    <property type="match status" value="1"/>
</dbReference>
<name>A0A081PEB9_9SPHI</name>
<dbReference type="Pfam" id="PF00817">
    <property type="entry name" value="IMS"/>
    <property type="match status" value="1"/>
</dbReference>
<dbReference type="GO" id="GO:0006281">
    <property type="term" value="P:DNA repair"/>
    <property type="evidence" value="ECO:0007669"/>
    <property type="project" value="InterPro"/>
</dbReference>
<dbReference type="OrthoDB" id="625722at2"/>
<dbReference type="InterPro" id="IPR043502">
    <property type="entry name" value="DNA/RNA_pol_sf"/>
</dbReference>
<dbReference type="InterPro" id="IPR043128">
    <property type="entry name" value="Rev_trsase/Diguanyl_cyclase"/>
</dbReference>
<evidence type="ECO:0000313" key="5">
    <source>
        <dbReference type="Proteomes" id="UP000028007"/>
    </source>
</evidence>
<dbReference type="CDD" id="cd03468">
    <property type="entry name" value="PolY_like"/>
    <property type="match status" value="1"/>
</dbReference>
<evidence type="ECO:0000256" key="2">
    <source>
        <dbReference type="ARBA" id="ARBA00022763"/>
    </source>
</evidence>
<evidence type="ECO:0000256" key="1">
    <source>
        <dbReference type="ARBA" id="ARBA00010945"/>
    </source>
</evidence>
<dbReference type="InterPro" id="IPR001126">
    <property type="entry name" value="UmuC"/>
</dbReference>
<dbReference type="Gene3D" id="3.40.1170.60">
    <property type="match status" value="1"/>
</dbReference>
<dbReference type="PANTHER" id="PTHR35369">
    <property type="entry name" value="BLR3025 PROTEIN-RELATED"/>
    <property type="match status" value="1"/>
</dbReference>
<dbReference type="EMBL" id="JNFF01000088">
    <property type="protein sequence ID" value="KEQ29042.1"/>
    <property type="molecule type" value="Genomic_DNA"/>
</dbReference>
<dbReference type="Proteomes" id="UP000028007">
    <property type="component" value="Unassembled WGS sequence"/>
</dbReference>
<dbReference type="PANTHER" id="PTHR35369:SF2">
    <property type="entry name" value="BLR3025 PROTEIN"/>
    <property type="match status" value="1"/>
</dbReference>
<organism evidence="4 5">
    <name type="scientific">Pedobacter antarcticus 4BY</name>
    <dbReference type="NCBI Taxonomy" id="1358423"/>
    <lineage>
        <taxon>Bacteria</taxon>
        <taxon>Pseudomonadati</taxon>
        <taxon>Bacteroidota</taxon>
        <taxon>Sphingobacteriia</taxon>
        <taxon>Sphingobacteriales</taxon>
        <taxon>Sphingobacteriaceae</taxon>
        <taxon>Pedobacter</taxon>
    </lineage>
</organism>
<evidence type="ECO:0000259" key="3">
    <source>
        <dbReference type="Pfam" id="PF00817"/>
    </source>
</evidence>
<evidence type="ECO:0000313" key="4">
    <source>
        <dbReference type="EMBL" id="KEQ29042.1"/>
    </source>
</evidence>